<evidence type="ECO:0000313" key="5">
    <source>
        <dbReference type="Proteomes" id="UP000187074"/>
    </source>
</evidence>
<dbReference type="PANTHER" id="PTHR43877">
    <property type="entry name" value="AMINOALKYLPHOSPHONATE N-ACETYLTRANSFERASE-RELATED-RELATED"/>
    <property type="match status" value="1"/>
</dbReference>
<dbReference type="Gene3D" id="3.40.630.30">
    <property type="match status" value="1"/>
</dbReference>
<organism evidence="4 5">
    <name type="scientific">Paenibacillus lautus</name>
    <name type="common">Bacillus lautus</name>
    <dbReference type="NCBI Taxonomy" id="1401"/>
    <lineage>
        <taxon>Bacteria</taxon>
        <taxon>Bacillati</taxon>
        <taxon>Bacillota</taxon>
        <taxon>Bacilli</taxon>
        <taxon>Bacillales</taxon>
        <taxon>Paenibacillaceae</taxon>
        <taxon>Paenibacillus</taxon>
    </lineage>
</organism>
<dbReference type="PANTHER" id="PTHR43877:SF1">
    <property type="entry name" value="ACETYLTRANSFERASE"/>
    <property type="match status" value="1"/>
</dbReference>
<gene>
    <name evidence="4" type="ORF">BK123_14990</name>
</gene>
<name>A0A1R1B1C3_PAELA</name>
<dbReference type="CDD" id="cd04301">
    <property type="entry name" value="NAT_SF"/>
    <property type="match status" value="1"/>
</dbReference>
<evidence type="ECO:0000313" key="4">
    <source>
        <dbReference type="EMBL" id="OME92348.1"/>
    </source>
</evidence>
<dbReference type="GO" id="GO:0016747">
    <property type="term" value="F:acyltransferase activity, transferring groups other than amino-acyl groups"/>
    <property type="evidence" value="ECO:0007669"/>
    <property type="project" value="InterPro"/>
</dbReference>
<evidence type="ECO:0000259" key="3">
    <source>
        <dbReference type="PROSITE" id="PS51186"/>
    </source>
</evidence>
<keyword evidence="1 4" id="KW-0808">Transferase</keyword>
<dbReference type="PROSITE" id="PS51186">
    <property type="entry name" value="GNAT"/>
    <property type="match status" value="1"/>
</dbReference>
<evidence type="ECO:0000256" key="2">
    <source>
        <dbReference type="ARBA" id="ARBA00023315"/>
    </source>
</evidence>
<dbReference type="OrthoDB" id="9788755at2"/>
<dbReference type="InterPro" id="IPR000182">
    <property type="entry name" value="GNAT_dom"/>
</dbReference>
<reference evidence="4 5" key="1">
    <citation type="submission" date="2016-11" db="EMBL/GenBank/DDBJ databases">
        <title>Paenibacillus species isolates.</title>
        <authorList>
            <person name="Beno S.M."/>
        </authorList>
    </citation>
    <scope>NUCLEOTIDE SEQUENCE [LARGE SCALE GENOMIC DNA]</scope>
    <source>
        <strain evidence="4 5">FSL F4-0100</strain>
    </source>
</reference>
<dbReference type="InterPro" id="IPR050832">
    <property type="entry name" value="Bact_Acetyltransf"/>
</dbReference>
<sequence length="139" mass="16426">MKIREAKLEDYPVLREIFLASRRENFHWADANEMALGDFDKQTEKEFILLAEENTIIHGFTALYLPDNFIHHLFVHPDHAGKGVGRQLLDAAIESMRKPIRLKCVSANHKALKFYENNGWERVVEEEKHGEKYWVMEFR</sequence>
<protein>
    <submittedName>
        <fullName evidence="4">GNAT family N-acetyltransferase</fullName>
    </submittedName>
</protein>
<evidence type="ECO:0000256" key="1">
    <source>
        <dbReference type="ARBA" id="ARBA00022679"/>
    </source>
</evidence>
<dbReference type="InterPro" id="IPR016181">
    <property type="entry name" value="Acyl_CoA_acyltransferase"/>
</dbReference>
<dbReference type="Proteomes" id="UP000187074">
    <property type="component" value="Unassembled WGS sequence"/>
</dbReference>
<dbReference type="EMBL" id="MRTF01000005">
    <property type="protein sequence ID" value="OME92348.1"/>
    <property type="molecule type" value="Genomic_DNA"/>
</dbReference>
<accession>A0A1R1B1C3</accession>
<feature type="domain" description="N-acetyltransferase" evidence="3">
    <location>
        <begin position="1"/>
        <end position="139"/>
    </location>
</feature>
<dbReference type="STRING" id="1401.BK123_14990"/>
<proteinExistence type="predicted"/>
<keyword evidence="2" id="KW-0012">Acyltransferase</keyword>
<dbReference type="RefSeq" id="WP_076323600.1">
    <property type="nucleotide sequence ID" value="NZ_MRTF01000005.1"/>
</dbReference>
<dbReference type="Pfam" id="PF00583">
    <property type="entry name" value="Acetyltransf_1"/>
    <property type="match status" value="1"/>
</dbReference>
<comment type="caution">
    <text evidence="4">The sequence shown here is derived from an EMBL/GenBank/DDBJ whole genome shotgun (WGS) entry which is preliminary data.</text>
</comment>
<dbReference type="AlphaFoldDB" id="A0A1R1B1C3"/>
<dbReference type="SUPFAM" id="SSF55729">
    <property type="entry name" value="Acyl-CoA N-acyltransferases (Nat)"/>
    <property type="match status" value="1"/>
</dbReference>